<dbReference type="PANTHER" id="PTHR11022:SF77">
    <property type="entry name" value="PEPTIDOGLYCAN-RECOGNITION PROTEIN LB"/>
    <property type="match status" value="1"/>
</dbReference>
<dbReference type="SMART" id="SM00644">
    <property type="entry name" value="Ami_2"/>
    <property type="match status" value="1"/>
</dbReference>
<keyword evidence="12" id="KW-1185">Reference proteome</keyword>
<dbReference type="GO" id="GO:0008745">
    <property type="term" value="F:N-acetylmuramoyl-L-alanine amidase activity"/>
    <property type="evidence" value="ECO:0007669"/>
    <property type="project" value="InterPro"/>
</dbReference>
<dbReference type="InterPro" id="IPR015510">
    <property type="entry name" value="PGRP"/>
</dbReference>
<proteinExistence type="inferred from homology"/>
<dbReference type="GO" id="GO:0042834">
    <property type="term" value="F:peptidoglycan binding"/>
    <property type="evidence" value="ECO:0007669"/>
    <property type="project" value="InterPro"/>
</dbReference>
<sequence length="198" mass="22113">MKEKEANNNKYVHRINVQIVFQGKEPYVLYSREEWGGVPPTYVEPIQTPVPYVIIHHTYIPGACNTTAQCAAAMRSMQNYHISLDWGDIGYHFCVGSEGGVYEGRGWRTFGIHAGPANKFSIGICLIGDWRVEQPSEKMLKATQALINTGIHNGAISSDYKLKGHSQVMATECPGTTLLNVISKWDHFSEGKFVKPQI</sequence>
<evidence type="ECO:0000256" key="1">
    <source>
        <dbReference type="ARBA" id="ARBA00007553"/>
    </source>
</evidence>
<comment type="subunit">
    <text evidence="2">Monomer.</text>
</comment>
<dbReference type="Pfam" id="PF01510">
    <property type="entry name" value="Amidase_2"/>
    <property type="match status" value="1"/>
</dbReference>
<dbReference type="GO" id="GO:0045087">
    <property type="term" value="P:innate immune response"/>
    <property type="evidence" value="ECO:0007669"/>
    <property type="project" value="UniProtKB-KW"/>
</dbReference>
<dbReference type="Gene3D" id="3.40.80.10">
    <property type="entry name" value="Peptidoglycan recognition protein-like"/>
    <property type="match status" value="1"/>
</dbReference>
<dbReference type="InterPro" id="IPR006619">
    <property type="entry name" value="PGRP_domain_met/bac"/>
</dbReference>
<dbReference type="GO" id="GO:0009253">
    <property type="term" value="P:peptidoglycan catabolic process"/>
    <property type="evidence" value="ECO:0007669"/>
    <property type="project" value="InterPro"/>
</dbReference>
<feature type="domain" description="N-acetylmuramoyl-L-alanine amidase" evidence="9">
    <location>
        <begin position="38"/>
        <end position="175"/>
    </location>
</feature>
<keyword evidence="3 7" id="KW-0399">Innate immunity</keyword>
<protein>
    <recommendedName>
        <fullName evidence="7">Peptidoglycan-recognition protein</fullName>
    </recommendedName>
</protein>
<dbReference type="EMBL" id="CAKOGL010000013">
    <property type="protein sequence ID" value="CAH2093887.1"/>
    <property type="molecule type" value="Genomic_DNA"/>
</dbReference>
<evidence type="ECO:0000256" key="6">
    <source>
        <dbReference type="ARBA" id="ARBA00023157"/>
    </source>
</evidence>
<comment type="similarity">
    <text evidence="1 7">Belongs to the N-acetylmuramoyl-L-alanine amidase 2 family.</text>
</comment>
<evidence type="ECO:0000256" key="3">
    <source>
        <dbReference type="ARBA" id="ARBA00022588"/>
    </source>
</evidence>
<evidence type="ECO:0000313" key="11">
    <source>
        <dbReference type="EMBL" id="CAH2093887.1"/>
    </source>
</evidence>
<evidence type="ECO:0000256" key="4">
    <source>
        <dbReference type="ARBA" id="ARBA00022729"/>
    </source>
</evidence>
<feature type="domain" description="Peptidoglycan recognition protein family" evidence="10">
    <location>
        <begin position="27"/>
        <end position="169"/>
    </location>
</feature>
<accession>A0AAU9U707</accession>
<evidence type="ECO:0000259" key="10">
    <source>
        <dbReference type="SMART" id="SM00701"/>
    </source>
</evidence>
<evidence type="ECO:0000259" key="9">
    <source>
        <dbReference type="SMART" id="SM00644"/>
    </source>
</evidence>
<dbReference type="Proteomes" id="UP001153954">
    <property type="component" value="Unassembled WGS sequence"/>
</dbReference>
<feature type="disulfide bond" evidence="8">
    <location>
        <begin position="64"/>
        <end position="70"/>
    </location>
</feature>
<keyword evidence="4" id="KW-0732">Signal</keyword>
<keyword evidence="5 7" id="KW-0391">Immunity</keyword>
<name>A0AAU9U707_EUPED</name>
<organism evidence="11 12">
    <name type="scientific">Euphydryas editha</name>
    <name type="common">Edith's checkerspot</name>
    <dbReference type="NCBI Taxonomy" id="104508"/>
    <lineage>
        <taxon>Eukaryota</taxon>
        <taxon>Metazoa</taxon>
        <taxon>Ecdysozoa</taxon>
        <taxon>Arthropoda</taxon>
        <taxon>Hexapoda</taxon>
        <taxon>Insecta</taxon>
        <taxon>Pterygota</taxon>
        <taxon>Neoptera</taxon>
        <taxon>Endopterygota</taxon>
        <taxon>Lepidoptera</taxon>
        <taxon>Glossata</taxon>
        <taxon>Ditrysia</taxon>
        <taxon>Papilionoidea</taxon>
        <taxon>Nymphalidae</taxon>
        <taxon>Nymphalinae</taxon>
        <taxon>Euphydryas</taxon>
    </lineage>
</organism>
<reference evidence="11" key="1">
    <citation type="submission" date="2022-03" db="EMBL/GenBank/DDBJ databases">
        <authorList>
            <person name="Tunstrom K."/>
        </authorList>
    </citation>
    <scope>NUCLEOTIDE SEQUENCE</scope>
</reference>
<dbReference type="SMART" id="SM00701">
    <property type="entry name" value="PGRP"/>
    <property type="match status" value="1"/>
</dbReference>
<evidence type="ECO:0000256" key="7">
    <source>
        <dbReference type="PIRNR" id="PIRNR037945"/>
    </source>
</evidence>
<dbReference type="InterPro" id="IPR002502">
    <property type="entry name" value="Amidase_domain"/>
</dbReference>
<dbReference type="FunFam" id="3.40.80.10:FF:000001">
    <property type="entry name" value="Peptidoglycan recognition protein 1"/>
    <property type="match status" value="1"/>
</dbReference>
<gene>
    <name evidence="11" type="ORF">EEDITHA_LOCUS9506</name>
</gene>
<dbReference type="AlphaFoldDB" id="A0AAU9U707"/>
<dbReference type="InterPro" id="IPR036505">
    <property type="entry name" value="Amidase/PGRP_sf"/>
</dbReference>
<evidence type="ECO:0000256" key="8">
    <source>
        <dbReference type="PIRSR" id="PIRSR037945-1"/>
    </source>
</evidence>
<dbReference type="PANTHER" id="PTHR11022">
    <property type="entry name" value="PEPTIDOGLYCAN RECOGNITION PROTEIN"/>
    <property type="match status" value="1"/>
</dbReference>
<comment type="caution">
    <text evidence="11">The sequence shown here is derived from an EMBL/GenBank/DDBJ whole genome shotgun (WGS) entry which is preliminary data.</text>
</comment>
<dbReference type="InterPro" id="IPR017331">
    <property type="entry name" value="Peptidoglycan_recognition"/>
</dbReference>
<dbReference type="PIRSF" id="PIRSF037945">
    <property type="entry name" value="PGRPs"/>
    <property type="match status" value="1"/>
</dbReference>
<evidence type="ECO:0000256" key="5">
    <source>
        <dbReference type="ARBA" id="ARBA00022859"/>
    </source>
</evidence>
<evidence type="ECO:0000313" key="12">
    <source>
        <dbReference type="Proteomes" id="UP001153954"/>
    </source>
</evidence>
<evidence type="ECO:0000256" key="2">
    <source>
        <dbReference type="ARBA" id="ARBA00011245"/>
    </source>
</evidence>
<keyword evidence="6" id="KW-1015">Disulfide bond</keyword>
<dbReference type="GO" id="GO:0008270">
    <property type="term" value="F:zinc ion binding"/>
    <property type="evidence" value="ECO:0007669"/>
    <property type="project" value="InterPro"/>
</dbReference>
<dbReference type="CDD" id="cd06583">
    <property type="entry name" value="PGRP"/>
    <property type="match status" value="1"/>
</dbReference>
<dbReference type="SUPFAM" id="SSF55846">
    <property type="entry name" value="N-acetylmuramoyl-L-alanine amidase-like"/>
    <property type="match status" value="1"/>
</dbReference>